<keyword evidence="10" id="KW-0472">Membrane</keyword>
<dbReference type="PANTHER" id="PTHR24305:SF29">
    <property type="entry name" value="BENZOATE-PARA-HYDROXYLASE"/>
    <property type="match status" value="1"/>
</dbReference>
<evidence type="ECO:0000256" key="5">
    <source>
        <dbReference type="ARBA" id="ARBA00023002"/>
    </source>
</evidence>
<keyword evidence="4 8" id="KW-0479">Metal-binding</keyword>
<dbReference type="AlphaFoldDB" id="A0A507BKC7"/>
<keyword evidence="10" id="KW-1133">Transmembrane helix</keyword>
<keyword evidence="12" id="KW-1185">Reference proteome</keyword>
<name>A0A507BKC7_9PEZI</name>
<evidence type="ECO:0000256" key="4">
    <source>
        <dbReference type="ARBA" id="ARBA00022723"/>
    </source>
</evidence>
<dbReference type="PANTHER" id="PTHR24305">
    <property type="entry name" value="CYTOCHROME P450"/>
    <property type="match status" value="1"/>
</dbReference>
<evidence type="ECO:0000256" key="3">
    <source>
        <dbReference type="ARBA" id="ARBA00022617"/>
    </source>
</evidence>
<keyword evidence="5 9" id="KW-0560">Oxidoreductase</keyword>
<dbReference type="PRINTS" id="PR00463">
    <property type="entry name" value="EP450I"/>
</dbReference>
<evidence type="ECO:0000313" key="11">
    <source>
        <dbReference type="EMBL" id="TPX17899.1"/>
    </source>
</evidence>
<organism evidence="11 12">
    <name type="scientific">Thyridium curvatum</name>
    <dbReference type="NCBI Taxonomy" id="1093900"/>
    <lineage>
        <taxon>Eukaryota</taxon>
        <taxon>Fungi</taxon>
        <taxon>Dikarya</taxon>
        <taxon>Ascomycota</taxon>
        <taxon>Pezizomycotina</taxon>
        <taxon>Sordariomycetes</taxon>
        <taxon>Sordariomycetidae</taxon>
        <taxon>Thyridiales</taxon>
        <taxon>Thyridiaceae</taxon>
        <taxon>Thyridium</taxon>
    </lineage>
</organism>
<gene>
    <name evidence="11" type="ORF">E0L32_003000</name>
</gene>
<evidence type="ECO:0000313" key="12">
    <source>
        <dbReference type="Proteomes" id="UP000319257"/>
    </source>
</evidence>
<dbReference type="Proteomes" id="UP000319257">
    <property type="component" value="Unassembled WGS sequence"/>
</dbReference>
<dbReference type="Gene3D" id="1.10.630.10">
    <property type="entry name" value="Cytochrome P450"/>
    <property type="match status" value="1"/>
</dbReference>
<dbReference type="FunFam" id="1.10.630.10:FF:000047">
    <property type="entry name" value="Cytochrome P450 monooxygenase"/>
    <property type="match status" value="1"/>
</dbReference>
<evidence type="ECO:0000256" key="7">
    <source>
        <dbReference type="ARBA" id="ARBA00023033"/>
    </source>
</evidence>
<dbReference type="InParanoid" id="A0A507BKC7"/>
<dbReference type="GeneID" id="41970447"/>
<dbReference type="InterPro" id="IPR002401">
    <property type="entry name" value="Cyt_P450_E_grp-I"/>
</dbReference>
<dbReference type="EMBL" id="SKBQ01000012">
    <property type="protein sequence ID" value="TPX17899.1"/>
    <property type="molecule type" value="Genomic_DNA"/>
</dbReference>
<dbReference type="InterPro" id="IPR036396">
    <property type="entry name" value="Cyt_P450_sf"/>
</dbReference>
<dbReference type="CDD" id="cd11058">
    <property type="entry name" value="CYP60B-like"/>
    <property type="match status" value="1"/>
</dbReference>
<dbReference type="GO" id="GO:0016705">
    <property type="term" value="F:oxidoreductase activity, acting on paired donors, with incorporation or reduction of molecular oxygen"/>
    <property type="evidence" value="ECO:0007669"/>
    <property type="project" value="InterPro"/>
</dbReference>
<reference evidence="11 12" key="1">
    <citation type="submission" date="2019-06" db="EMBL/GenBank/DDBJ databases">
        <title>Draft genome sequence of the filamentous fungus Phialemoniopsis curvata isolated from diesel fuel.</title>
        <authorList>
            <person name="Varaljay V.A."/>
            <person name="Lyon W.J."/>
            <person name="Crouch A.L."/>
            <person name="Drake C.E."/>
            <person name="Hollomon J.M."/>
            <person name="Nadeau L.J."/>
            <person name="Nunn H.S."/>
            <person name="Stevenson B.S."/>
            <person name="Bojanowski C.L."/>
            <person name="Crookes-Goodson W.J."/>
        </authorList>
    </citation>
    <scope>NUCLEOTIDE SEQUENCE [LARGE SCALE GENOMIC DNA]</scope>
    <source>
        <strain evidence="11 12">D216</strain>
    </source>
</reference>
<proteinExistence type="inferred from homology"/>
<dbReference type="GO" id="GO:0004497">
    <property type="term" value="F:monooxygenase activity"/>
    <property type="evidence" value="ECO:0007669"/>
    <property type="project" value="UniProtKB-KW"/>
</dbReference>
<evidence type="ECO:0000256" key="8">
    <source>
        <dbReference type="PIRSR" id="PIRSR602401-1"/>
    </source>
</evidence>
<comment type="similarity">
    <text evidence="2 9">Belongs to the cytochrome P450 family.</text>
</comment>
<evidence type="ECO:0000256" key="10">
    <source>
        <dbReference type="SAM" id="Phobius"/>
    </source>
</evidence>
<keyword evidence="10" id="KW-0812">Transmembrane</keyword>
<comment type="caution">
    <text evidence="11">The sequence shown here is derived from an EMBL/GenBank/DDBJ whole genome shotgun (WGS) entry which is preliminary data.</text>
</comment>
<dbReference type="InterPro" id="IPR050121">
    <property type="entry name" value="Cytochrome_P450_monoxygenase"/>
</dbReference>
<dbReference type="InterPro" id="IPR001128">
    <property type="entry name" value="Cyt_P450"/>
</dbReference>
<dbReference type="STRING" id="1093900.A0A507BKC7"/>
<dbReference type="OrthoDB" id="1470350at2759"/>
<evidence type="ECO:0000256" key="9">
    <source>
        <dbReference type="RuleBase" id="RU000461"/>
    </source>
</evidence>
<evidence type="ECO:0000256" key="6">
    <source>
        <dbReference type="ARBA" id="ARBA00023004"/>
    </source>
</evidence>
<dbReference type="Pfam" id="PF00067">
    <property type="entry name" value="p450"/>
    <property type="match status" value="1"/>
</dbReference>
<evidence type="ECO:0008006" key="13">
    <source>
        <dbReference type="Google" id="ProtNLM"/>
    </source>
</evidence>
<feature type="binding site" description="axial binding residue" evidence="8">
    <location>
        <position position="444"/>
    </location>
    <ligand>
        <name>heme</name>
        <dbReference type="ChEBI" id="CHEBI:30413"/>
    </ligand>
    <ligandPart>
        <name>Fe</name>
        <dbReference type="ChEBI" id="CHEBI:18248"/>
    </ligandPart>
</feature>
<evidence type="ECO:0000256" key="1">
    <source>
        <dbReference type="ARBA" id="ARBA00001971"/>
    </source>
</evidence>
<dbReference type="SUPFAM" id="SSF48264">
    <property type="entry name" value="Cytochrome P450"/>
    <property type="match status" value="1"/>
</dbReference>
<feature type="transmembrane region" description="Helical" evidence="10">
    <location>
        <begin position="12"/>
        <end position="36"/>
    </location>
</feature>
<keyword evidence="6 8" id="KW-0408">Iron</keyword>
<accession>A0A507BKC7</accession>
<sequence length="504" mass="57878">MSSPLISTFFRGATITSLLTVVVVATAVYLIGSAFYNLYLSPLSKYPGPKLWAISQIPFSIAWTTGQSHKKILDLHLKYGEIIRVSPNQLSFGYPEAWDDVMGHRKHGQQENGKDPDFWHGEDKLTLVGSNRERHGRLRKVLSHGFSAQAMVNQQPIFQQYASLLVDRLHKACSNGQSVEMTSYYNWTLFDMAGDLIFGEPFGCLNEERYHPWVKLIFMHIKGIAISTAVIRFPFSDLLIKMMTPKKVARDIQTHHEFTVAQVAKRMAFPNPRPDFMESMIRAHEENRVSKQELHANAHNLIVGGSETTATTLAGVTYLLATNRDKLQRMYEELRATFQSEDEINLISVNKLTYMFAVLHEGLRVYPAVPTNIPRKTPPEGIQIGKEFIPGNTIIGVWNWPMFHNPHYFKDPEEFIPERWTGDPRYESDKGHACQPFSVGPRNCIGKNLAYAEMRLVMAKLVWNFDFELDPRSQDWIEQNKVYLLWEKPQLFIRLRPRTHDAPV</sequence>
<comment type="cofactor">
    <cofactor evidence="1 8">
        <name>heme</name>
        <dbReference type="ChEBI" id="CHEBI:30413"/>
    </cofactor>
</comment>
<evidence type="ECO:0000256" key="2">
    <source>
        <dbReference type="ARBA" id="ARBA00010617"/>
    </source>
</evidence>
<keyword evidence="7 9" id="KW-0503">Monooxygenase</keyword>
<dbReference type="RefSeq" id="XP_030999610.1">
    <property type="nucleotide sequence ID" value="XM_031137253.1"/>
</dbReference>
<dbReference type="PROSITE" id="PS00086">
    <property type="entry name" value="CYTOCHROME_P450"/>
    <property type="match status" value="1"/>
</dbReference>
<dbReference type="InterPro" id="IPR017972">
    <property type="entry name" value="Cyt_P450_CS"/>
</dbReference>
<protein>
    <recommendedName>
        <fullName evidence="13">Cytochrome P450</fullName>
    </recommendedName>
</protein>
<dbReference type="PRINTS" id="PR00385">
    <property type="entry name" value="P450"/>
</dbReference>
<dbReference type="GO" id="GO:0005506">
    <property type="term" value="F:iron ion binding"/>
    <property type="evidence" value="ECO:0007669"/>
    <property type="project" value="InterPro"/>
</dbReference>
<keyword evidence="3 8" id="KW-0349">Heme</keyword>
<dbReference type="GO" id="GO:0020037">
    <property type="term" value="F:heme binding"/>
    <property type="evidence" value="ECO:0007669"/>
    <property type="project" value="InterPro"/>
</dbReference>
<dbReference type="GO" id="GO:0009403">
    <property type="term" value="P:toxin biosynthetic process"/>
    <property type="evidence" value="ECO:0007669"/>
    <property type="project" value="UniProtKB-ARBA"/>
</dbReference>